<dbReference type="RefSeq" id="XP_040759186.1">
    <property type="nucleotide sequence ID" value="XM_040909982.1"/>
</dbReference>
<dbReference type="AlphaFoldDB" id="A0A165BQ08"/>
<dbReference type="Gene3D" id="3.90.1200.10">
    <property type="match status" value="1"/>
</dbReference>
<dbReference type="Pfam" id="PF01636">
    <property type="entry name" value="APH"/>
    <property type="match status" value="1"/>
</dbReference>
<dbReference type="InterPro" id="IPR041726">
    <property type="entry name" value="ACAD10_11_N"/>
</dbReference>
<accession>A0A165BQ08</accession>
<gene>
    <name evidence="2" type="ORF">LAESUDRAFT_731148</name>
</gene>
<dbReference type="CDD" id="cd05154">
    <property type="entry name" value="ACAD10_11_N-like"/>
    <property type="match status" value="1"/>
</dbReference>
<dbReference type="PANTHER" id="PTHR47829:SF1">
    <property type="entry name" value="HAD FAMILY PHOSPHATASE"/>
    <property type="match status" value="1"/>
</dbReference>
<dbReference type="InParanoid" id="A0A165BQ08"/>
<dbReference type="PANTHER" id="PTHR47829">
    <property type="entry name" value="HYDROLASE, PUTATIVE (AFU_ORTHOLOGUE AFUA_1G12880)-RELATED"/>
    <property type="match status" value="1"/>
</dbReference>
<dbReference type="STRING" id="1314785.A0A165BQ08"/>
<keyword evidence="3" id="KW-1185">Reference proteome</keyword>
<evidence type="ECO:0000259" key="1">
    <source>
        <dbReference type="Pfam" id="PF01636"/>
    </source>
</evidence>
<protein>
    <submittedName>
        <fullName evidence="2">APH-domain-containing protein</fullName>
    </submittedName>
</protein>
<reference evidence="2 3" key="1">
    <citation type="journal article" date="2016" name="Mol. Biol. Evol.">
        <title>Comparative Genomics of Early-Diverging Mushroom-Forming Fungi Provides Insights into the Origins of Lignocellulose Decay Capabilities.</title>
        <authorList>
            <person name="Nagy L.G."/>
            <person name="Riley R."/>
            <person name="Tritt A."/>
            <person name="Adam C."/>
            <person name="Daum C."/>
            <person name="Floudas D."/>
            <person name="Sun H."/>
            <person name="Yadav J.S."/>
            <person name="Pangilinan J."/>
            <person name="Larsson K.H."/>
            <person name="Matsuura K."/>
            <person name="Barry K."/>
            <person name="Labutti K."/>
            <person name="Kuo R."/>
            <person name="Ohm R.A."/>
            <person name="Bhattacharya S.S."/>
            <person name="Shirouzu T."/>
            <person name="Yoshinaga Y."/>
            <person name="Martin F.M."/>
            <person name="Grigoriev I.V."/>
            <person name="Hibbett D.S."/>
        </authorList>
    </citation>
    <scope>NUCLEOTIDE SEQUENCE [LARGE SCALE GENOMIC DNA]</scope>
    <source>
        <strain evidence="2 3">93-53</strain>
    </source>
</reference>
<feature type="domain" description="Aminoglycoside phosphotransferase" evidence="1">
    <location>
        <begin position="39"/>
        <end position="289"/>
    </location>
</feature>
<name>A0A165BQ08_9APHY</name>
<organism evidence="2 3">
    <name type="scientific">Laetiporus sulphureus 93-53</name>
    <dbReference type="NCBI Taxonomy" id="1314785"/>
    <lineage>
        <taxon>Eukaryota</taxon>
        <taxon>Fungi</taxon>
        <taxon>Dikarya</taxon>
        <taxon>Basidiomycota</taxon>
        <taxon>Agaricomycotina</taxon>
        <taxon>Agaricomycetes</taxon>
        <taxon>Polyporales</taxon>
        <taxon>Laetiporus</taxon>
    </lineage>
</organism>
<dbReference type="InterPro" id="IPR052898">
    <property type="entry name" value="ACAD10-like"/>
</dbReference>
<evidence type="ECO:0000313" key="2">
    <source>
        <dbReference type="EMBL" id="KZT01446.1"/>
    </source>
</evidence>
<evidence type="ECO:0000313" key="3">
    <source>
        <dbReference type="Proteomes" id="UP000076871"/>
    </source>
</evidence>
<dbReference type="InterPro" id="IPR002575">
    <property type="entry name" value="Aminoglycoside_PTrfase"/>
</dbReference>
<proteinExistence type="predicted"/>
<dbReference type="Gene3D" id="3.30.200.20">
    <property type="entry name" value="Phosphorylase Kinase, domain 1"/>
    <property type="match status" value="1"/>
</dbReference>
<dbReference type="Proteomes" id="UP000076871">
    <property type="component" value="Unassembled WGS sequence"/>
</dbReference>
<dbReference type="OrthoDB" id="191037at2759"/>
<dbReference type="EMBL" id="KV427664">
    <property type="protein sequence ID" value="KZT01446.1"/>
    <property type="molecule type" value="Genomic_DNA"/>
</dbReference>
<dbReference type="SUPFAM" id="SSF56112">
    <property type="entry name" value="Protein kinase-like (PK-like)"/>
    <property type="match status" value="1"/>
</dbReference>
<sequence length="391" mass="43788">MSTPAKIGGEYGPVRANIDIEKLNAYLAGHVKAVHAPVDVKQFKFGQSNPTYFLTDANSKRFVLRKKPAGKLVSTTAHQIEREYTILRALHQHNTNVTTPPEQRVPIPEPIVLCEDNTVIGTPFYIMEFLDGRIFTDVHMPEVSPETRRECWLSAVRSLAALSSLSPAALGLSSFGPSTAYFPRQIKSLTRVSRAQAEVNDVDTQKPTGDIPRFSQLIAWYQKNLPDESKTGLRIVHGDYKLDNLIFHPTENRVIGILDWELCTLGSPLADLANLTLPWALDVNMVPRDTALVGFKNTTENVPITLEDLEREYCRLTKQSYPIKEMTFARSWMLFRLAVIAQGIAARYARRQASSEKAFMYSDVFLLIGELAWIATKDADGGAVRGRRAKL</sequence>
<dbReference type="GeneID" id="63827011"/>
<dbReference type="InterPro" id="IPR011009">
    <property type="entry name" value="Kinase-like_dom_sf"/>
</dbReference>